<dbReference type="OrthoDB" id="289228at2759"/>
<keyword evidence="4" id="KW-1185">Reference proteome</keyword>
<dbReference type="SMART" id="SM00584">
    <property type="entry name" value="TLDc"/>
    <property type="match status" value="1"/>
</dbReference>
<dbReference type="PROSITE" id="PS51886">
    <property type="entry name" value="TLDC"/>
    <property type="match status" value="1"/>
</dbReference>
<feature type="compositionally biased region" description="Polar residues" evidence="1">
    <location>
        <begin position="14"/>
        <end position="24"/>
    </location>
</feature>
<evidence type="ECO:0000259" key="2">
    <source>
        <dbReference type="PROSITE" id="PS51886"/>
    </source>
</evidence>
<name>A0A507C9R2_9FUNG</name>
<sequence>MFSSLKSLFDGKGSSENLTNASKSSLDEKTSQVVRSNFDKLAENGNIAISKFAYATSLPGNVVNVLFFQHQDITFEGVATLISIICTIPSTTSNSAGLVPNSSRERCNSLEAKGVSTPSLLSALCGIDTKPTADYINPCTDELINKVPDILRPISNALEAVFLKSTSPSPYRDVMVDGASSMDGNTKFFLSAALYGRDQRVWSLLYSAKDDGFSMNRFEFGCFKYSAPTFTLVYGTVTKASSCITNKVGKRIVVGAYLDTAWSKSKHTFGGEKSLLFFISPIPCICRMILSPKGQQQPAWVSSGGVGFGSRYQDVKAARLYIDFNTGVIRSGSILDTPVFENFDIPRVSSSEEWEVNFEVDQVEVFGLGAPSAKAVQERERRFEAKDAERRQNVNVRDTGMDKTILELAGVHSFSTD</sequence>
<feature type="region of interest" description="Disordered" evidence="1">
    <location>
        <begin position="1"/>
        <end position="26"/>
    </location>
</feature>
<evidence type="ECO:0000313" key="3">
    <source>
        <dbReference type="EMBL" id="TPX34726.1"/>
    </source>
</evidence>
<dbReference type="STRING" id="1806994.A0A507C9R2"/>
<dbReference type="EMBL" id="QEAO01000012">
    <property type="protein sequence ID" value="TPX34726.1"/>
    <property type="molecule type" value="Genomic_DNA"/>
</dbReference>
<reference evidence="3 4" key="1">
    <citation type="journal article" date="2019" name="Sci. Rep.">
        <title>Comparative genomics of chytrid fungi reveal insights into the obligate biotrophic and pathogenic lifestyle of Synchytrium endobioticum.</title>
        <authorList>
            <person name="van de Vossenberg B.T.L.H."/>
            <person name="Warris S."/>
            <person name="Nguyen H.D.T."/>
            <person name="van Gent-Pelzer M.P.E."/>
            <person name="Joly D.L."/>
            <person name="van de Geest H.C."/>
            <person name="Bonants P.J.M."/>
            <person name="Smith D.S."/>
            <person name="Levesque C.A."/>
            <person name="van der Lee T.A.J."/>
        </authorList>
    </citation>
    <scope>NUCLEOTIDE SEQUENCE [LARGE SCALE GENOMIC DNA]</scope>
    <source>
        <strain evidence="3 4">JEL517</strain>
    </source>
</reference>
<comment type="caution">
    <text evidence="3">The sequence shown here is derived from an EMBL/GenBank/DDBJ whole genome shotgun (WGS) entry which is preliminary data.</text>
</comment>
<dbReference type="Pfam" id="PF07534">
    <property type="entry name" value="TLD"/>
    <property type="match status" value="1"/>
</dbReference>
<evidence type="ECO:0000313" key="4">
    <source>
        <dbReference type="Proteomes" id="UP000319731"/>
    </source>
</evidence>
<dbReference type="InterPro" id="IPR006571">
    <property type="entry name" value="TLDc_dom"/>
</dbReference>
<dbReference type="RefSeq" id="XP_031025404.1">
    <property type="nucleotide sequence ID" value="XM_031168663.1"/>
</dbReference>
<organism evidence="3 4">
    <name type="scientific">Synchytrium microbalum</name>
    <dbReference type="NCBI Taxonomy" id="1806994"/>
    <lineage>
        <taxon>Eukaryota</taxon>
        <taxon>Fungi</taxon>
        <taxon>Fungi incertae sedis</taxon>
        <taxon>Chytridiomycota</taxon>
        <taxon>Chytridiomycota incertae sedis</taxon>
        <taxon>Chytridiomycetes</taxon>
        <taxon>Synchytriales</taxon>
        <taxon>Synchytriaceae</taxon>
        <taxon>Synchytrium</taxon>
    </lineage>
</organism>
<feature type="domain" description="TLDc" evidence="2">
    <location>
        <begin position="174"/>
        <end position="369"/>
    </location>
</feature>
<evidence type="ECO:0000256" key="1">
    <source>
        <dbReference type="SAM" id="MobiDB-lite"/>
    </source>
</evidence>
<protein>
    <recommendedName>
        <fullName evidence="2">TLDc domain-containing protein</fullName>
    </recommendedName>
</protein>
<dbReference type="AlphaFoldDB" id="A0A507C9R2"/>
<dbReference type="GeneID" id="42003960"/>
<proteinExistence type="predicted"/>
<gene>
    <name evidence="3" type="ORF">SmJEL517_g02735</name>
</gene>
<dbReference type="Proteomes" id="UP000319731">
    <property type="component" value="Unassembled WGS sequence"/>
</dbReference>
<accession>A0A507C9R2</accession>